<dbReference type="AlphaFoldDB" id="A0A0C2NAY7"/>
<proteinExistence type="predicted"/>
<keyword evidence="3" id="KW-1185">Reference proteome</keyword>
<reference evidence="2 3" key="1">
    <citation type="journal article" date="2014" name="Genome Biol. Evol.">
        <title>The genome of the myxosporean Thelohanellus kitauei shows adaptations to nutrient acquisition within its fish host.</title>
        <authorList>
            <person name="Yang Y."/>
            <person name="Xiong J."/>
            <person name="Zhou Z."/>
            <person name="Huo F."/>
            <person name="Miao W."/>
            <person name="Ran C."/>
            <person name="Liu Y."/>
            <person name="Zhang J."/>
            <person name="Feng J."/>
            <person name="Wang M."/>
            <person name="Wang M."/>
            <person name="Wang L."/>
            <person name="Yao B."/>
        </authorList>
    </citation>
    <scope>NUCLEOTIDE SEQUENCE [LARGE SCALE GENOMIC DNA]</scope>
    <source>
        <strain evidence="2">Wuqing</strain>
    </source>
</reference>
<dbReference type="EMBL" id="JWZT01001864">
    <property type="protein sequence ID" value="KII71072.1"/>
    <property type="molecule type" value="Genomic_DNA"/>
</dbReference>
<protein>
    <recommendedName>
        <fullName evidence="1">Reverse transcriptase domain-containing protein</fullName>
    </recommendedName>
</protein>
<dbReference type="Proteomes" id="UP000031668">
    <property type="component" value="Unassembled WGS sequence"/>
</dbReference>
<organism evidence="2 3">
    <name type="scientific">Thelohanellus kitauei</name>
    <name type="common">Myxosporean</name>
    <dbReference type="NCBI Taxonomy" id="669202"/>
    <lineage>
        <taxon>Eukaryota</taxon>
        <taxon>Metazoa</taxon>
        <taxon>Cnidaria</taxon>
        <taxon>Myxozoa</taxon>
        <taxon>Myxosporea</taxon>
        <taxon>Bivalvulida</taxon>
        <taxon>Platysporina</taxon>
        <taxon>Myxobolidae</taxon>
        <taxon>Thelohanellus</taxon>
    </lineage>
</organism>
<comment type="caution">
    <text evidence="2">The sequence shown here is derived from an EMBL/GenBank/DDBJ whole genome shotgun (WGS) entry which is preliminary data.</text>
</comment>
<feature type="domain" description="Reverse transcriptase" evidence="1">
    <location>
        <begin position="1"/>
        <end position="166"/>
    </location>
</feature>
<evidence type="ECO:0000259" key="1">
    <source>
        <dbReference type="PROSITE" id="PS50878"/>
    </source>
</evidence>
<gene>
    <name evidence="2" type="ORF">RF11_00368</name>
</gene>
<accession>A0A0C2NAY7</accession>
<dbReference type="InterPro" id="IPR000477">
    <property type="entry name" value="RT_dom"/>
</dbReference>
<evidence type="ECO:0000313" key="2">
    <source>
        <dbReference type="EMBL" id="KII71072.1"/>
    </source>
</evidence>
<evidence type="ECO:0000313" key="3">
    <source>
        <dbReference type="Proteomes" id="UP000031668"/>
    </source>
</evidence>
<name>A0A0C2NAY7_THEKT</name>
<dbReference type="PROSITE" id="PS50878">
    <property type="entry name" value="RT_POL"/>
    <property type="match status" value="1"/>
</dbReference>
<sequence length="166" mass="18241">MSEPLLERQVILAVQQAARPGNQGFVEAHIYASAVREIMAATNKPLFTIYVDLAKTFDRVPHSLVTLLVNHLFGDGAMEARCVNEAINFSCSCIVTSRDLCTAVPFQFDAGVPQVDQTSPLLNNLAMSPISPPIEKLFPLKCGRASYPICNHVAYMDDDREPSECN</sequence>
<dbReference type="OrthoDB" id="10063195at2759"/>